<evidence type="ECO:0000256" key="1">
    <source>
        <dbReference type="SAM" id="MobiDB-lite"/>
    </source>
</evidence>
<sequence length="53" mass="5860">MISKRHITARGHAITSPKNPSPILTGMTTILKRRIFKQATCNKGTCDIKLNPV</sequence>
<dbReference type="EMBL" id="MN739255">
    <property type="protein sequence ID" value="QHS95663.1"/>
    <property type="molecule type" value="Genomic_DNA"/>
</dbReference>
<dbReference type="AlphaFoldDB" id="A0A6C0BWM0"/>
<name>A0A6C0BWM0_9ZZZZ</name>
<organism evidence="2">
    <name type="scientific">viral metagenome</name>
    <dbReference type="NCBI Taxonomy" id="1070528"/>
    <lineage>
        <taxon>unclassified sequences</taxon>
        <taxon>metagenomes</taxon>
        <taxon>organismal metagenomes</taxon>
    </lineage>
</organism>
<feature type="region of interest" description="Disordered" evidence="1">
    <location>
        <begin position="1"/>
        <end position="21"/>
    </location>
</feature>
<evidence type="ECO:0000313" key="2">
    <source>
        <dbReference type="EMBL" id="QHS95663.1"/>
    </source>
</evidence>
<protein>
    <submittedName>
        <fullName evidence="2">Uncharacterized protein</fullName>
    </submittedName>
</protein>
<accession>A0A6C0BWM0</accession>
<proteinExistence type="predicted"/>
<reference evidence="2" key="1">
    <citation type="journal article" date="2020" name="Nature">
        <title>Giant virus diversity and host interactions through global metagenomics.</title>
        <authorList>
            <person name="Schulz F."/>
            <person name="Roux S."/>
            <person name="Paez-Espino D."/>
            <person name="Jungbluth S."/>
            <person name="Walsh D.A."/>
            <person name="Denef V.J."/>
            <person name="McMahon K.D."/>
            <person name="Konstantinidis K.T."/>
            <person name="Eloe-Fadrosh E.A."/>
            <person name="Kyrpides N.C."/>
            <person name="Woyke T."/>
        </authorList>
    </citation>
    <scope>NUCLEOTIDE SEQUENCE</scope>
    <source>
        <strain evidence="2">GVMAG-M-3300018868-6</strain>
    </source>
</reference>